<reference evidence="4 5" key="2">
    <citation type="submission" date="2018-11" db="EMBL/GenBank/DDBJ databases">
        <authorList>
            <consortium name="Pathogen Informatics"/>
        </authorList>
    </citation>
    <scope>NUCLEOTIDE SEQUENCE [LARGE SCALE GENOMIC DNA]</scope>
</reference>
<evidence type="ECO:0000313" key="6">
    <source>
        <dbReference type="WBParaSite" id="SBAD_0000790701-mRNA-1"/>
    </source>
</evidence>
<keyword evidence="5" id="KW-1185">Reference proteome</keyword>
<feature type="region of interest" description="Disordered" evidence="2">
    <location>
        <begin position="1"/>
        <end position="26"/>
    </location>
</feature>
<dbReference type="SUPFAM" id="SSF52540">
    <property type="entry name" value="P-loop containing nucleoside triphosphate hydrolases"/>
    <property type="match status" value="1"/>
</dbReference>
<feature type="compositionally biased region" description="Basic and acidic residues" evidence="2">
    <location>
        <begin position="10"/>
        <end position="26"/>
    </location>
</feature>
<keyword evidence="1" id="KW-0597">Phosphoprotein</keyword>
<evidence type="ECO:0000259" key="3">
    <source>
        <dbReference type="SMART" id="SM00072"/>
    </source>
</evidence>
<dbReference type="CDD" id="cd11863">
    <property type="entry name" value="SH3_CACNB"/>
    <property type="match status" value="1"/>
</dbReference>
<evidence type="ECO:0000313" key="5">
    <source>
        <dbReference type="Proteomes" id="UP000270296"/>
    </source>
</evidence>
<reference evidence="6" key="1">
    <citation type="submission" date="2016-06" db="UniProtKB">
        <authorList>
            <consortium name="WormBaseParasite"/>
        </authorList>
    </citation>
    <scope>IDENTIFICATION</scope>
</reference>
<dbReference type="PANTHER" id="PTHR11824">
    <property type="entry name" value="VOLTAGE-DEPENDENT CALCIUM CHANNEL BETA SUBUNIT"/>
    <property type="match status" value="1"/>
</dbReference>
<dbReference type="AlphaFoldDB" id="A0A183IVH1"/>
<dbReference type="OrthoDB" id="5962384at2759"/>
<dbReference type="SUPFAM" id="SSF50044">
    <property type="entry name" value="SH3-domain"/>
    <property type="match status" value="1"/>
</dbReference>
<dbReference type="EMBL" id="UZAM01010781">
    <property type="protein sequence ID" value="VDP13723.1"/>
    <property type="molecule type" value="Genomic_DNA"/>
</dbReference>
<gene>
    <name evidence="4" type="ORF">SBAD_LOCUS7618</name>
</gene>
<dbReference type="Gene3D" id="3.40.50.300">
    <property type="entry name" value="P-loop containing nucleotide triphosphate hydrolases"/>
    <property type="match status" value="1"/>
</dbReference>
<feature type="region of interest" description="Disordered" evidence="2">
    <location>
        <begin position="293"/>
        <end position="321"/>
    </location>
</feature>
<dbReference type="InterPro" id="IPR027417">
    <property type="entry name" value="P-loop_NTPase"/>
</dbReference>
<dbReference type="WBParaSite" id="SBAD_0000790701-mRNA-1">
    <property type="protein sequence ID" value="SBAD_0000790701-mRNA-1"/>
    <property type="gene ID" value="SBAD_0000790701"/>
</dbReference>
<evidence type="ECO:0000256" key="2">
    <source>
        <dbReference type="SAM" id="MobiDB-lite"/>
    </source>
</evidence>
<organism evidence="6">
    <name type="scientific">Soboliphyme baturini</name>
    <dbReference type="NCBI Taxonomy" id="241478"/>
    <lineage>
        <taxon>Eukaryota</taxon>
        <taxon>Metazoa</taxon>
        <taxon>Ecdysozoa</taxon>
        <taxon>Nematoda</taxon>
        <taxon>Enoplea</taxon>
        <taxon>Dorylaimia</taxon>
        <taxon>Dioctophymatida</taxon>
        <taxon>Dioctophymatoidea</taxon>
        <taxon>Soboliphymatidae</taxon>
        <taxon>Soboliphyme</taxon>
    </lineage>
</organism>
<sequence length="336" mass="37946">GSSESAASETRSKEYKEVSRRETEEQARAQIENAKYQPVAFAVRTNAAFDGLVDDDAPLLGKAVSFEVKEFLHIKLKYNNDWWIGRIVKEGAELGFVPSPAKLESVKIYCQMRPKLFLVSTSCISNGYEVTDMMQKAVFDFLKHRFEGRIIITRVTADVSLAKKTTMTNPTFPKTLIERSNSKNSFTLGKIKLRYIILLDCDTINHPSQLTKTSLAPIIVYIKVTSPKVLQRLIKSRGKCQARSMNVQMVAAEKLAQSPPEMFDVILDENQLDDACEHLAEYLEAYWRASHPPVKSPSQMRKHRQQTPSTQVRAFSQSPPIGRNGAVIQADRFTDI</sequence>
<dbReference type="Proteomes" id="UP000270296">
    <property type="component" value="Unassembled WGS sequence"/>
</dbReference>
<dbReference type="GO" id="GO:0005891">
    <property type="term" value="C:voltage-gated calcium channel complex"/>
    <property type="evidence" value="ECO:0007669"/>
    <property type="project" value="InterPro"/>
</dbReference>
<dbReference type="Gene3D" id="2.30.30.40">
    <property type="entry name" value="SH3 Domains"/>
    <property type="match status" value="1"/>
</dbReference>
<evidence type="ECO:0000313" key="4">
    <source>
        <dbReference type="EMBL" id="VDP13723.1"/>
    </source>
</evidence>
<evidence type="ECO:0000256" key="1">
    <source>
        <dbReference type="ARBA" id="ARBA00022553"/>
    </source>
</evidence>
<dbReference type="InterPro" id="IPR008145">
    <property type="entry name" value="GK/Ca_channel_bsu"/>
</dbReference>
<dbReference type="PRINTS" id="PR01626">
    <property type="entry name" value="LCACHANNELB"/>
</dbReference>
<accession>A0A183IVH1</accession>
<dbReference type="SMART" id="SM00072">
    <property type="entry name" value="GuKc"/>
    <property type="match status" value="1"/>
</dbReference>
<proteinExistence type="predicted"/>
<feature type="compositionally biased region" description="Polar residues" evidence="2">
    <location>
        <begin position="306"/>
        <end position="319"/>
    </location>
</feature>
<dbReference type="GO" id="GO:0005245">
    <property type="term" value="F:voltage-gated calcium channel activity"/>
    <property type="evidence" value="ECO:0007669"/>
    <property type="project" value="InterPro"/>
</dbReference>
<dbReference type="InterPro" id="IPR000584">
    <property type="entry name" value="VDCC_L_bsu"/>
</dbReference>
<dbReference type="Pfam" id="PF00625">
    <property type="entry name" value="Guanylate_kin"/>
    <property type="match status" value="1"/>
</dbReference>
<name>A0A183IVH1_9BILA</name>
<dbReference type="InterPro" id="IPR036028">
    <property type="entry name" value="SH3-like_dom_sf"/>
</dbReference>
<feature type="domain" description="Guanylate kinase/L-type calcium channel beta subunit" evidence="3">
    <location>
        <begin position="113"/>
        <end position="287"/>
    </location>
</feature>
<protein>
    <submittedName>
        <fullName evidence="6">GuKc domain-containing protein</fullName>
    </submittedName>
</protein>